<dbReference type="PROSITE" id="PS00211">
    <property type="entry name" value="ABC_TRANSPORTER_1"/>
    <property type="match status" value="1"/>
</dbReference>
<dbReference type="PANTHER" id="PTHR42781:SF4">
    <property type="entry name" value="SPERMIDINE_PUTRESCINE IMPORT ATP-BINDING PROTEIN POTA"/>
    <property type="match status" value="1"/>
</dbReference>
<evidence type="ECO:0000256" key="4">
    <source>
        <dbReference type="ARBA" id="ARBA00022741"/>
    </source>
</evidence>
<protein>
    <submittedName>
        <fullName evidence="7">Polyamine ABC transporter ATP-binding protein</fullName>
    </submittedName>
</protein>
<reference evidence="8" key="1">
    <citation type="submission" date="2017-11" db="EMBL/GenBank/DDBJ databases">
        <authorList>
            <person name="Kuznetsova I."/>
            <person name="Sazanova A."/>
            <person name="Chirak E."/>
            <person name="Safronova V."/>
            <person name="Willems A."/>
        </authorList>
    </citation>
    <scope>NUCLEOTIDE SEQUENCE [LARGE SCALE GENOMIC DNA]</scope>
    <source>
        <strain evidence="8">STM 196</strain>
    </source>
</reference>
<dbReference type="InterPro" id="IPR013611">
    <property type="entry name" value="Transp-assoc_OB_typ2"/>
</dbReference>
<comment type="caution">
    <text evidence="7">The sequence shown here is derived from an EMBL/GenBank/DDBJ whole genome shotgun (WGS) entry which is preliminary data.</text>
</comment>
<accession>A0A2P7BA29</accession>
<dbReference type="Proteomes" id="UP000241444">
    <property type="component" value="Unassembled WGS sequence"/>
</dbReference>
<evidence type="ECO:0000313" key="8">
    <source>
        <dbReference type="Proteomes" id="UP000241444"/>
    </source>
</evidence>
<dbReference type="GO" id="GO:0043190">
    <property type="term" value="C:ATP-binding cassette (ABC) transporter complex"/>
    <property type="evidence" value="ECO:0007669"/>
    <property type="project" value="InterPro"/>
</dbReference>
<dbReference type="InterPro" id="IPR050093">
    <property type="entry name" value="ABC_SmlMolc_Importer"/>
</dbReference>
<name>A0A2P7BA29_9HYPH</name>
<gene>
    <name evidence="7" type="ORF">CU102_23915</name>
</gene>
<dbReference type="Pfam" id="PF08402">
    <property type="entry name" value="TOBE_2"/>
    <property type="match status" value="1"/>
</dbReference>
<evidence type="ECO:0000259" key="6">
    <source>
        <dbReference type="PROSITE" id="PS50893"/>
    </source>
</evidence>
<evidence type="ECO:0000256" key="3">
    <source>
        <dbReference type="ARBA" id="ARBA00022448"/>
    </source>
</evidence>
<dbReference type="Gene3D" id="3.40.50.300">
    <property type="entry name" value="P-loop containing nucleotide triphosphate hydrolases"/>
    <property type="match status" value="1"/>
</dbReference>
<dbReference type="PANTHER" id="PTHR42781">
    <property type="entry name" value="SPERMIDINE/PUTRESCINE IMPORT ATP-BINDING PROTEIN POTA"/>
    <property type="match status" value="1"/>
</dbReference>
<dbReference type="PROSITE" id="PS50893">
    <property type="entry name" value="ABC_TRANSPORTER_2"/>
    <property type="match status" value="1"/>
</dbReference>
<keyword evidence="5 7" id="KW-0067">ATP-binding</keyword>
<dbReference type="Gene3D" id="2.40.50.100">
    <property type="match status" value="1"/>
</dbReference>
<dbReference type="SMART" id="SM00382">
    <property type="entry name" value="AAA"/>
    <property type="match status" value="1"/>
</dbReference>
<dbReference type="GO" id="GO:0005524">
    <property type="term" value="F:ATP binding"/>
    <property type="evidence" value="ECO:0007669"/>
    <property type="project" value="UniProtKB-KW"/>
</dbReference>
<dbReference type="InterPro" id="IPR003439">
    <property type="entry name" value="ABC_transporter-like_ATP-bd"/>
</dbReference>
<dbReference type="InterPro" id="IPR003593">
    <property type="entry name" value="AAA+_ATPase"/>
</dbReference>
<dbReference type="SUPFAM" id="SSF50331">
    <property type="entry name" value="MOP-like"/>
    <property type="match status" value="1"/>
</dbReference>
<evidence type="ECO:0000256" key="2">
    <source>
        <dbReference type="ARBA" id="ARBA00005417"/>
    </source>
</evidence>
<evidence type="ECO:0000256" key="5">
    <source>
        <dbReference type="ARBA" id="ARBA00022840"/>
    </source>
</evidence>
<sequence length="389" mass="42606">MRGRSAGKRKSSRVENNMLGQRWPSPLFSGRSAMMHHIGVRNIIKNWGAFSALKDVNLDVREGEFLSILGPSGCGKSTLLRIIAGLEEPSGGEIFIAGQNVTLDPVWKRKIGFVFQNFALWPHLTVFRNVSMGLELRKTEKAELYNRVMEALRMVQLEALADRLPAQLSGGQQQRVALARAIVLKPAVLLLDEPLSALDKNLRQDMQVELKALQQTLGLTTIFVTHDQEEALSLSDRVVVMNKGVIEQLGTPDAIYNQPVSEYVAGFVGEACFFEGRIEGNGQAKTLRLSDGTAVPIRGNGIQVGQSAVAFVRPEWIDLNKLDISLSPGSPQGTIERLMFFGQSSDYLVRLGDRQLRVKYKSDGPRLAPGDTVALCCVARVLPGNGAAS</sequence>
<dbReference type="GO" id="GO:0140359">
    <property type="term" value="F:ABC-type transporter activity"/>
    <property type="evidence" value="ECO:0007669"/>
    <property type="project" value="UniProtKB-ARBA"/>
</dbReference>
<evidence type="ECO:0000313" key="7">
    <source>
        <dbReference type="EMBL" id="PSH63320.1"/>
    </source>
</evidence>
<keyword evidence="4" id="KW-0547">Nucleotide-binding</keyword>
<dbReference type="FunFam" id="3.40.50.300:FF:000042">
    <property type="entry name" value="Maltose/maltodextrin ABC transporter, ATP-binding protein"/>
    <property type="match status" value="1"/>
</dbReference>
<proteinExistence type="inferred from homology"/>
<dbReference type="InterPro" id="IPR017871">
    <property type="entry name" value="ABC_transporter-like_CS"/>
</dbReference>
<dbReference type="Pfam" id="PF00005">
    <property type="entry name" value="ABC_tran"/>
    <property type="match status" value="1"/>
</dbReference>
<dbReference type="GO" id="GO:0016887">
    <property type="term" value="F:ATP hydrolysis activity"/>
    <property type="evidence" value="ECO:0007669"/>
    <property type="project" value="InterPro"/>
</dbReference>
<comment type="similarity">
    <text evidence="2">Belongs to the ABC transporter superfamily.</text>
</comment>
<keyword evidence="8" id="KW-1185">Reference proteome</keyword>
<dbReference type="SUPFAM" id="SSF52540">
    <property type="entry name" value="P-loop containing nucleoside triphosphate hydrolases"/>
    <property type="match status" value="1"/>
</dbReference>
<dbReference type="AlphaFoldDB" id="A0A2P7BA29"/>
<dbReference type="OrthoDB" id="9802264at2"/>
<comment type="subcellular location">
    <subcellularLocation>
        <location evidence="1">Cell inner membrane</location>
        <topology evidence="1">Peripheral membrane protein</topology>
    </subcellularLocation>
</comment>
<dbReference type="EMBL" id="PGGO01000025">
    <property type="protein sequence ID" value="PSH63320.1"/>
    <property type="molecule type" value="Genomic_DNA"/>
</dbReference>
<dbReference type="InterPro" id="IPR008995">
    <property type="entry name" value="Mo/tungstate-bd_C_term_dom"/>
</dbReference>
<dbReference type="InterPro" id="IPR027417">
    <property type="entry name" value="P-loop_NTPase"/>
</dbReference>
<keyword evidence="3" id="KW-0813">Transport</keyword>
<feature type="domain" description="ABC transporter" evidence="6">
    <location>
        <begin position="38"/>
        <end position="268"/>
    </location>
</feature>
<organism evidence="7 8">
    <name type="scientific">Phyllobacterium brassicacearum</name>
    <dbReference type="NCBI Taxonomy" id="314235"/>
    <lineage>
        <taxon>Bacteria</taxon>
        <taxon>Pseudomonadati</taxon>
        <taxon>Pseudomonadota</taxon>
        <taxon>Alphaproteobacteria</taxon>
        <taxon>Hyphomicrobiales</taxon>
        <taxon>Phyllobacteriaceae</taxon>
        <taxon>Phyllobacterium</taxon>
    </lineage>
</organism>
<evidence type="ECO:0000256" key="1">
    <source>
        <dbReference type="ARBA" id="ARBA00004417"/>
    </source>
</evidence>